<feature type="compositionally biased region" description="Basic residues" evidence="1">
    <location>
        <begin position="80"/>
        <end position="94"/>
    </location>
</feature>
<organism evidence="2 3">
    <name type="scientific">Helicoverpa armigera</name>
    <name type="common">Cotton bollworm</name>
    <name type="synonym">Heliothis armigera</name>
    <dbReference type="NCBI Taxonomy" id="29058"/>
    <lineage>
        <taxon>Eukaryota</taxon>
        <taxon>Metazoa</taxon>
        <taxon>Ecdysozoa</taxon>
        <taxon>Arthropoda</taxon>
        <taxon>Hexapoda</taxon>
        <taxon>Insecta</taxon>
        <taxon>Pterygota</taxon>
        <taxon>Neoptera</taxon>
        <taxon>Endopterygota</taxon>
        <taxon>Lepidoptera</taxon>
        <taxon>Glossata</taxon>
        <taxon>Ditrysia</taxon>
        <taxon>Noctuoidea</taxon>
        <taxon>Noctuidae</taxon>
        <taxon>Heliothinae</taxon>
        <taxon>Helicoverpa</taxon>
    </lineage>
</organism>
<feature type="compositionally biased region" description="Pro residues" evidence="1">
    <location>
        <begin position="60"/>
        <end position="72"/>
    </location>
</feature>
<feature type="compositionally biased region" description="Polar residues" evidence="1">
    <location>
        <begin position="44"/>
        <end position="53"/>
    </location>
</feature>
<keyword evidence="3" id="KW-1185">Reference proteome</keyword>
<gene>
    <name evidence="2" type="primary">HaOG203159</name>
    <name evidence="2" type="ORF">B5X24_HaOG203159</name>
</gene>
<proteinExistence type="predicted"/>
<dbReference type="AlphaFoldDB" id="A0A2W1BVE8"/>
<accession>A0A2W1BVE8</accession>
<reference evidence="2 3" key="1">
    <citation type="journal article" date="2017" name="BMC Biol.">
        <title>Genomic innovations, transcriptional plasticity and gene loss underlying the evolution and divergence of two highly polyphagous and invasive Helicoverpa pest species.</title>
        <authorList>
            <person name="Pearce S.L."/>
            <person name="Clarke D.F."/>
            <person name="East P.D."/>
            <person name="Elfekih S."/>
            <person name="Gordon K.H."/>
            <person name="Jermiin L.S."/>
            <person name="McGaughran A."/>
            <person name="Oakeshott J.G."/>
            <person name="Papanikolaou A."/>
            <person name="Perera O.P."/>
            <person name="Rane R.V."/>
            <person name="Richards S."/>
            <person name="Tay W.T."/>
            <person name="Walsh T.K."/>
            <person name="Anderson A."/>
            <person name="Anderson C.J."/>
            <person name="Asgari S."/>
            <person name="Board P.G."/>
            <person name="Bretschneider A."/>
            <person name="Campbell P.M."/>
            <person name="Chertemps T."/>
            <person name="Christeller J.T."/>
            <person name="Coppin C.W."/>
            <person name="Downes S.J."/>
            <person name="Duan G."/>
            <person name="Farnsworth C.A."/>
            <person name="Good R.T."/>
            <person name="Han L.B."/>
            <person name="Han Y.C."/>
            <person name="Hatje K."/>
            <person name="Horne I."/>
            <person name="Huang Y.P."/>
            <person name="Hughes D.S."/>
            <person name="Jacquin-Joly E."/>
            <person name="James W."/>
            <person name="Jhangiani S."/>
            <person name="Kollmar M."/>
            <person name="Kuwar S.S."/>
            <person name="Li S."/>
            <person name="Liu N.Y."/>
            <person name="Maibeche M.T."/>
            <person name="Miller J.R."/>
            <person name="Montagne N."/>
            <person name="Perry T."/>
            <person name="Qu J."/>
            <person name="Song S.V."/>
            <person name="Sutton G.G."/>
            <person name="Vogel H."/>
            <person name="Walenz B.P."/>
            <person name="Xu W."/>
            <person name="Zhang H.J."/>
            <person name="Zou Z."/>
            <person name="Batterham P."/>
            <person name="Edwards O.R."/>
            <person name="Feyereisen R."/>
            <person name="Gibbs R.A."/>
            <person name="Heckel D.G."/>
            <person name="McGrath A."/>
            <person name="Robin C."/>
            <person name="Scherer S.E."/>
            <person name="Worley K.C."/>
            <person name="Wu Y.D."/>
        </authorList>
    </citation>
    <scope>NUCLEOTIDE SEQUENCE [LARGE SCALE GENOMIC DNA]</scope>
    <source>
        <strain evidence="2">Harm_GR_Male_#8</strain>
        <tissue evidence="2">Whole organism</tissue>
    </source>
</reference>
<evidence type="ECO:0000256" key="1">
    <source>
        <dbReference type="SAM" id="MobiDB-lite"/>
    </source>
</evidence>
<sequence length="94" mass="9610">MSLSGVEQKPHPQQEVEMGAEGEVFEDASSGDGEAGEAPVVTGQEPTPQTQSPPGAAPVSPEPNLAPTPAPPGASARAVRAYHRAKRSGRSLLN</sequence>
<feature type="region of interest" description="Disordered" evidence="1">
    <location>
        <begin position="1"/>
        <end position="94"/>
    </location>
</feature>
<dbReference type="Proteomes" id="UP000249218">
    <property type="component" value="Unassembled WGS sequence"/>
</dbReference>
<name>A0A2W1BVE8_HELAM</name>
<evidence type="ECO:0000313" key="2">
    <source>
        <dbReference type="EMBL" id="PZC77604.1"/>
    </source>
</evidence>
<protein>
    <submittedName>
        <fullName evidence="2">Uncharacterized protein</fullName>
    </submittedName>
</protein>
<dbReference type="OrthoDB" id="5985335at2759"/>
<evidence type="ECO:0000313" key="3">
    <source>
        <dbReference type="Proteomes" id="UP000249218"/>
    </source>
</evidence>
<dbReference type="EMBL" id="KZ149925">
    <property type="protein sequence ID" value="PZC77604.1"/>
    <property type="molecule type" value="Genomic_DNA"/>
</dbReference>